<evidence type="ECO:0000259" key="1">
    <source>
        <dbReference type="Pfam" id="PF02470"/>
    </source>
</evidence>
<proteinExistence type="predicted"/>
<keyword evidence="3" id="KW-1185">Reference proteome</keyword>
<evidence type="ECO:0000313" key="3">
    <source>
        <dbReference type="Proteomes" id="UP001519325"/>
    </source>
</evidence>
<accession>A0ABS4Q9A6</accession>
<organism evidence="2 3">
    <name type="scientific">Nocardia goodfellowii</name>
    <dbReference type="NCBI Taxonomy" id="882446"/>
    <lineage>
        <taxon>Bacteria</taxon>
        <taxon>Bacillati</taxon>
        <taxon>Actinomycetota</taxon>
        <taxon>Actinomycetes</taxon>
        <taxon>Mycobacteriales</taxon>
        <taxon>Nocardiaceae</taxon>
        <taxon>Nocardia</taxon>
    </lineage>
</organism>
<name>A0ABS4Q9A6_9NOCA</name>
<evidence type="ECO:0000313" key="2">
    <source>
        <dbReference type="EMBL" id="MBP2188271.1"/>
    </source>
</evidence>
<dbReference type="PANTHER" id="PTHR33371:SF4">
    <property type="entry name" value="INTERMEMBRANE PHOSPHOLIPID TRANSPORT SYSTEM BINDING PROTEIN MLAD"/>
    <property type="match status" value="1"/>
</dbReference>
<dbReference type="InterPro" id="IPR052336">
    <property type="entry name" value="MlaD_Phospholipid_Transporter"/>
</dbReference>
<dbReference type="InterPro" id="IPR003399">
    <property type="entry name" value="Mce/MlaD"/>
</dbReference>
<reference evidence="2 3" key="1">
    <citation type="submission" date="2021-03" db="EMBL/GenBank/DDBJ databases">
        <title>Sequencing the genomes of 1000 actinobacteria strains.</title>
        <authorList>
            <person name="Klenk H.-P."/>
        </authorList>
    </citation>
    <scope>NUCLEOTIDE SEQUENCE [LARGE SCALE GENOMIC DNA]</scope>
    <source>
        <strain evidence="2 3">DSM 45516</strain>
    </source>
</reference>
<sequence>MNVRTLLRNQKLRPAMSSVATRAVVLGATALAIGSCSILPSSVNNALGTTTRITADFENIAGMYEGNPITVLGLQVGKVDKIVPKGTFVEVHMSIDNDTKIPKDAIAAIISPSIVTDRHIELTPVYTGGDQLKDGEHLPLQRTRTPVELDTMIKTIDQFAAALKPQEGQEGIGALSGRVLYPMVNGNGEKMRDTLNALSGALKVGVDNKDAVSNIIIKLNELTTMLAENDQSVRDFSNRMTQMTGLLAEQAPGLQATLQQINDFLANTSSVFVQYEDKLSGTLTGLTTVTDQLRANAYGLTEIVDTAPMLLQNMDRVVNREKGFIRLHAVLGTALSGEIVSLFCERIQMRADGCRTGNMQDFGPDYGLTAALLGLTK</sequence>
<dbReference type="PANTHER" id="PTHR33371">
    <property type="entry name" value="INTERMEMBRANE PHOSPHOLIPID TRANSPORT SYSTEM BINDING PROTEIN MLAD-RELATED"/>
    <property type="match status" value="1"/>
</dbReference>
<dbReference type="InterPro" id="IPR005693">
    <property type="entry name" value="Mce"/>
</dbReference>
<dbReference type="EMBL" id="JAGGMR010000001">
    <property type="protein sequence ID" value="MBP2188271.1"/>
    <property type="molecule type" value="Genomic_DNA"/>
</dbReference>
<dbReference type="NCBIfam" id="TIGR00996">
    <property type="entry name" value="Mtu_fam_mce"/>
    <property type="match status" value="1"/>
</dbReference>
<gene>
    <name evidence="2" type="ORF">BJ987_001172</name>
</gene>
<protein>
    <submittedName>
        <fullName evidence="2">Virulence factor Mce-like protein</fullName>
    </submittedName>
</protein>
<dbReference type="Pfam" id="PF02470">
    <property type="entry name" value="MlaD"/>
    <property type="match status" value="1"/>
</dbReference>
<comment type="caution">
    <text evidence="2">The sequence shown here is derived from an EMBL/GenBank/DDBJ whole genome shotgun (WGS) entry which is preliminary data.</text>
</comment>
<feature type="domain" description="Mce/MlaD" evidence="1">
    <location>
        <begin position="50"/>
        <end position="124"/>
    </location>
</feature>
<dbReference type="Proteomes" id="UP001519325">
    <property type="component" value="Unassembled WGS sequence"/>
</dbReference>